<dbReference type="OrthoDB" id="445695at2759"/>
<dbReference type="Pfam" id="PF01244">
    <property type="entry name" value="Peptidase_M19"/>
    <property type="match status" value="2"/>
</dbReference>
<dbReference type="GO" id="GO:0046872">
    <property type="term" value="F:metal ion binding"/>
    <property type="evidence" value="ECO:0007669"/>
    <property type="project" value="UniProtKB-UniRule"/>
</dbReference>
<dbReference type="SUPFAM" id="SSF51556">
    <property type="entry name" value="Metallo-dependent hydrolases"/>
    <property type="match status" value="1"/>
</dbReference>
<dbReference type="eggNOG" id="KOG4127">
    <property type="taxonomic scope" value="Eukaryota"/>
</dbReference>
<keyword evidence="1 2" id="KW-0224">Dipeptidase</keyword>
<keyword evidence="2" id="KW-0378">Hydrolase</keyword>
<dbReference type="HOGENOM" id="CLU_031404_4_0_1"/>
<comment type="cofactor">
    <cofactor evidence="2">
        <name>Zn(2+)</name>
        <dbReference type="ChEBI" id="CHEBI:29105"/>
    </cofactor>
</comment>
<keyword evidence="2" id="KW-0862">Zinc</keyword>
<comment type="catalytic activity">
    <reaction evidence="2">
        <text>an L-aminoacyl-L-amino acid + H2O = 2 an L-alpha-amino acid</text>
        <dbReference type="Rhea" id="RHEA:48940"/>
        <dbReference type="ChEBI" id="CHEBI:15377"/>
        <dbReference type="ChEBI" id="CHEBI:59869"/>
        <dbReference type="ChEBI" id="CHEBI:77460"/>
        <dbReference type="EC" id="3.4.13.19"/>
    </reaction>
</comment>
<keyword evidence="2" id="KW-0645">Protease</keyword>
<evidence type="ECO:0000313" key="4">
    <source>
        <dbReference type="EMBL" id="ETS78889.1"/>
    </source>
</evidence>
<dbReference type="GeneID" id="19273755"/>
<name>W3WYN4_PESFW</name>
<organism evidence="4 5">
    <name type="scientific">Pestalotiopsis fici (strain W106-1 / CGMCC3.15140)</name>
    <dbReference type="NCBI Taxonomy" id="1229662"/>
    <lineage>
        <taxon>Eukaryota</taxon>
        <taxon>Fungi</taxon>
        <taxon>Dikarya</taxon>
        <taxon>Ascomycota</taxon>
        <taxon>Pezizomycotina</taxon>
        <taxon>Sordariomycetes</taxon>
        <taxon>Xylariomycetidae</taxon>
        <taxon>Amphisphaeriales</taxon>
        <taxon>Sporocadaceae</taxon>
        <taxon>Pestalotiopsis</taxon>
    </lineage>
</organism>
<reference evidence="5" key="1">
    <citation type="journal article" date="2015" name="BMC Genomics">
        <title>Genomic and transcriptomic analysis of the endophytic fungus Pestalotiopsis fici reveals its lifestyle and high potential for synthesis of natural products.</title>
        <authorList>
            <person name="Wang X."/>
            <person name="Zhang X."/>
            <person name="Liu L."/>
            <person name="Xiang M."/>
            <person name="Wang W."/>
            <person name="Sun X."/>
            <person name="Che Y."/>
            <person name="Guo L."/>
            <person name="Liu G."/>
            <person name="Guo L."/>
            <person name="Wang C."/>
            <person name="Yin W.B."/>
            <person name="Stadler M."/>
            <person name="Zhang X."/>
            <person name="Liu X."/>
        </authorList>
    </citation>
    <scope>NUCLEOTIDE SEQUENCE [LARGE SCALE GENOMIC DNA]</scope>
    <source>
        <strain evidence="5">W106-1 / CGMCC3.15140</strain>
    </source>
</reference>
<dbReference type="EC" id="3.4.13.19" evidence="2"/>
<dbReference type="PANTHER" id="PTHR10443:SF12">
    <property type="entry name" value="DIPEPTIDASE"/>
    <property type="match status" value="1"/>
</dbReference>
<gene>
    <name evidence="4" type="ORF">PFICI_08742</name>
</gene>
<accession>W3WYN4</accession>
<dbReference type="Proteomes" id="UP000030651">
    <property type="component" value="Unassembled WGS sequence"/>
</dbReference>
<sequence>MAACVSDTHKFAPGYDRAVRNDQNNRPLVIQTKRAFMRSFILILSLLVSLAVYKLALSSRYKRLWLGSYELPADDDDIVKLRTYKILNGHNDLSYYLRWLVRDRINSSNFTTPFENGQLDGHTDLVKLRQGRVGGIFWGIFTDCPTNDYDAEYLAKMSTNTQAAVDVLKRIEGKYPHNFETASASHDVGSIFKSGRIATAFGLEGLHMINNSTAKLREFYHSGVRYATLAHNCHNAYADAAIVRLPGSDHNSPAPPKWSGLSPAGEKIVVEMNRLGIMVDLSHASAATAQQVLERSTAPSVRRLIPKQTSGWDGRLAPPIMSHSNAFALCPHPRNAPDDVLQLIRARKGIVMVTFVPEFVSCYWPDGTPVPDKVPQLYPPNATMQHVVRHVRYIGDLIGYDHVGIGSDFGGMPAAVEGLDDVSRFPDLVTEMIKQGISDDDISKIIGRNILRVWESAEFVSEKMQAAGVEPIEDDLPVQDWPWNN</sequence>
<evidence type="ECO:0000256" key="3">
    <source>
        <dbReference type="SAM" id="Phobius"/>
    </source>
</evidence>
<evidence type="ECO:0000313" key="5">
    <source>
        <dbReference type="Proteomes" id="UP000030651"/>
    </source>
</evidence>
<keyword evidence="2" id="KW-0482">Metalloprotease</keyword>
<dbReference type="RefSeq" id="XP_007835514.1">
    <property type="nucleotide sequence ID" value="XM_007837323.1"/>
</dbReference>
<evidence type="ECO:0000256" key="2">
    <source>
        <dbReference type="RuleBase" id="RU341113"/>
    </source>
</evidence>
<dbReference type="PROSITE" id="PS51365">
    <property type="entry name" value="RENAL_DIPEPTIDASE_2"/>
    <property type="match status" value="1"/>
</dbReference>
<dbReference type="KEGG" id="pfy:PFICI_08742"/>
<keyword evidence="3" id="KW-0812">Transmembrane</keyword>
<dbReference type="GO" id="GO:0070573">
    <property type="term" value="F:metallodipeptidase activity"/>
    <property type="evidence" value="ECO:0007669"/>
    <property type="project" value="InterPro"/>
</dbReference>
<dbReference type="AlphaFoldDB" id="W3WYN4"/>
<keyword evidence="3" id="KW-0472">Membrane</keyword>
<keyword evidence="5" id="KW-1185">Reference proteome</keyword>
<dbReference type="InterPro" id="IPR008257">
    <property type="entry name" value="Pept_M19"/>
</dbReference>
<dbReference type="InterPro" id="IPR032466">
    <property type="entry name" value="Metal_Hydrolase"/>
</dbReference>
<proteinExistence type="inferred from homology"/>
<dbReference type="Gene3D" id="3.20.20.140">
    <property type="entry name" value="Metal-dependent hydrolases"/>
    <property type="match status" value="1"/>
</dbReference>
<dbReference type="InParanoid" id="W3WYN4"/>
<dbReference type="GO" id="GO:0006508">
    <property type="term" value="P:proteolysis"/>
    <property type="evidence" value="ECO:0007669"/>
    <property type="project" value="UniProtKB-KW"/>
</dbReference>
<dbReference type="EMBL" id="KI912114">
    <property type="protein sequence ID" value="ETS78889.1"/>
    <property type="molecule type" value="Genomic_DNA"/>
</dbReference>
<keyword evidence="3" id="KW-1133">Transmembrane helix</keyword>
<evidence type="ECO:0000256" key="1">
    <source>
        <dbReference type="ARBA" id="ARBA00022997"/>
    </source>
</evidence>
<protein>
    <recommendedName>
        <fullName evidence="2">Dipeptidase</fullName>
        <ecNumber evidence="2">3.4.13.19</ecNumber>
    </recommendedName>
</protein>
<dbReference type="CDD" id="cd01301">
    <property type="entry name" value="rDP_like"/>
    <property type="match status" value="1"/>
</dbReference>
<keyword evidence="2" id="KW-0479">Metal-binding</keyword>
<dbReference type="PANTHER" id="PTHR10443">
    <property type="entry name" value="MICROSOMAL DIPEPTIDASE"/>
    <property type="match status" value="1"/>
</dbReference>
<feature type="transmembrane region" description="Helical" evidence="3">
    <location>
        <begin position="35"/>
        <end position="56"/>
    </location>
</feature>
<comment type="similarity">
    <text evidence="2">Belongs to the metallo-dependent hydrolases superfamily. Peptidase M19 family.</text>
</comment>